<sequence>MLKASANDTVLLMYQENGHVTKLDPNHRTSGKTVVYGLLNASSNDKLLGFNVSTKAVGTEQWSKFDDGSCYEDNGSPIAQERKSRTHRSRMVFEGNNLWCGHTIRLPQSLRAGDIYTLYWVWVFNGMNHHELYTTCLDLQIVC</sequence>
<keyword evidence="3" id="KW-1185">Reference proteome</keyword>
<proteinExistence type="predicted"/>
<organism evidence="2 3">
    <name type="scientific">Sporormia fimetaria CBS 119925</name>
    <dbReference type="NCBI Taxonomy" id="1340428"/>
    <lineage>
        <taxon>Eukaryota</taxon>
        <taxon>Fungi</taxon>
        <taxon>Dikarya</taxon>
        <taxon>Ascomycota</taxon>
        <taxon>Pezizomycotina</taxon>
        <taxon>Dothideomycetes</taxon>
        <taxon>Pleosporomycetidae</taxon>
        <taxon>Pleosporales</taxon>
        <taxon>Sporormiaceae</taxon>
        <taxon>Sporormia</taxon>
    </lineage>
</organism>
<dbReference type="AlphaFoldDB" id="A0A6A6UVX3"/>
<accession>A0A6A6UVX3</accession>
<gene>
    <name evidence="2" type="ORF">M011DRAFT_472637</name>
</gene>
<reference evidence="2" key="1">
    <citation type="journal article" date="2020" name="Stud. Mycol.">
        <title>101 Dothideomycetes genomes: a test case for predicting lifestyles and emergence of pathogens.</title>
        <authorList>
            <person name="Haridas S."/>
            <person name="Albert R."/>
            <person name="Binder M."/>
            <person name="Bloem J."/>
            <person name="Labutti K."/>
            <person name="Salamov A."/>
            <person name="Andreopoulos B."/>
            <person name="Baker S."/>
            <person name="Barry K."/>
            <person name="Bills G."/>
            <person name="Bluhm B."/>
            <person name="Cannon C."/>
            <person name="Castanera R."/>
            <person name="Culley D."/>
            <person name="Daum C."/>
            <person name="Ezra D."/>
            <person name="Gonzalez J."/>
            <person name="Henrissat B."/>
            <person name="Kuo A."/>
            <person name="Liang C."/>
            <person name="Lipzen A."/>
            <person name="Lutzoni F."/>
            <person name="Magnuson J."/>
            <person name="Mondo S."/>
            <person name="Nolan M."/>
            <person name="Ohm R."/>
            <person name="Pangilinan J."/>
            <person name="Park H.-J."/>
            <person name="Ramirez L."/>
            <person name="Alfaro M."/>
            <person name="Sun H."/>
            <person name="Tritt A."/>
            <person name="Yoshinaga Y."/>
            <person name="Zwiers L.-H."/>
            <person name="Turgeon B."/>
            <person name="Goodwin S."/>
            <person name="Spatafora J."/>
            <person name="Crous P."/>
            <person name="Grigoriev I."/>
        </authorList>
    </citation>
    <scope>NUCLEOTIDE SEQUENCE</scope>
    <source>
        <strain evidence="2">CBS 119925</strain>
    </source>
</reference>
<evidence type="ECO:0000313" key="3">
    <source>
        <dbReference type="Proteomes" id="UP000799440"/>
    </source>
</evidence>
<evidence type="ECO:0000313" key="2">
    <source>
        <dbReference type="EMBL" id="KAF2741919.1"/>
    </source>
</evidence>
<evidence type="ECO:0000259" key="1">
    <source>
        <dbReference type="Pfam" id="PF24320"/>
    </source>
</evidence>
<dbReference type="OrthoDB" id="64281at2759"/>
<protein>
    <recommendedName>
        <fullName evidence="1">DUF7492 domain-containing protein</fullName>
    </recommendedName>
</protein>
<dbReference type="InterPro" id="IPR055915">
    <property type="entry name" value="DUF7492"/>
</dbReference>
<dbReference type="EMBL" id="MU006619">
    <property type="protein sequence ID" value="KAF2741919.1"/>
    <property type="molecule type" value="Genomic_DNA"/>
</dbReference>
<dbReference type="Pfam" id="PF24320">
    <property type="entry name" value="DUF7492"/>
    <property type="match status" value="1"/>
</dbReference>
<name>A0A6A6UVX3_9PLEO</name>
<dbReference type="Proteomes" id="UP000799440">
    <property type="component" value="Unassembled WGS sequence"/>
</dbReference>
<feature type="domain" description="DUF7492" evidence="1">
    <location>
        <begin position="1"/>
        <end position="142"/>
    </location>
</feature>